<reference evidence="3" key="1">
    <citation type="journal article" date="2019" name="Int. J. Syst. Evol. Microbiol.">
        <title>The Global Catalogue of Microorganisms (GCM) 10K type strain sequencing project: providing services to taxonomists for standard genome sequencing and annotation.</title>
        <authorList>
            <consortium name="The Broad Institute Genomics Platform"/>
            <consortium name="The Broad Institute Genome Sequencing Center for Infectious Disease"/>
            <person name="Wu L."/>
            <person name="Ma J."/>
        </authorList>
    </citation>
    <scope>NUCLEOTIDE SEQUENCE [LARGE SCALE GENOMIC DNA]</scope>
    <source>
        <strain evidence="3">JCM 17304</strain>
    </source>
</reference>
<evidence type="ECO:0000256" key="1">
    <source>
        <dbReference type="SAM" id="SignalP"/>
    </source>
</evidence>
<feature type="signal peptide" evidence="1">
    <location>
        <begin position="1"/>
        <end position="23"/>
    </location>
</feature>
<comment type="caution">
    <text evidence="2">The sequence shown here is derived from an EMBL/GenBank/DDBJ whole genome shotgun (WGS) entry which is preliminary data.</text>
</comment>
<dbReference type="Pfam" id="PF20404">
    <property type="entry name" value="DUF6694"/>
    <property type="match status" value="1"/>
</dbReference>
<proteinExistence type="predicted"/>
<protein>
    <submittedName>
        <fullName evidence="2">Uncharacterized protein</fullName>
    </submittedName>
</protein>
<dbReference type="RefSeq" id="WP_344931590.1">
    <property type="nucleotide sequence ID" value="NZ_BAABDM010000001.1"/>
</dbReference>
<dbReference type="Proteomes" id="UP001500392">
    <property type="component" value="Unassembled WGS sequence"/>
</dbReference>
<gene>
    <name evidence="2" type="ORF">GCM10022414_00410</name>
</gene>
<keyword evidence="3" id="KW-1185">Reference proteome</keyword>
<organism evidence="2 3">
    <name type="scientific">Zhongshania borealis</name>
    <dbReference type="NCBI Taxonomy" id="889488"/>
    <lineage>
        <taxon>Bacteria</taxon>
        <taxon>Pseudomonadati</taxon>
        <taxon>Pseudomonadota</taxon>
        <taxon>Gammaproteobacteria</taxon>
        <taxon>Cellvibrionales</taxon>
        <taxon>Spongiibacteraceae</taxon>
        <taxon>Zhongshania</taxon>
    </lineage>
</organism>
<sequence>MKIRTKMKLVAIGAALLLLVACGSPTLDTSSAGAFEKSSAAIVADLNEEEQSVFAAAFTRYGMKAMMNRSSADIMRLGANPHEAYAGLDGLTADEIIEKANKD</sequence>
<evidence type="ECO:0000313" key="3">
    <source>
        <dbReference type="Proteomes" id="UP001500392"/>
    </source>
</evidence>
<dbReference type="EMBL" id="BAABDM010000001">
    <property type="protein sequence ID" value="GAA4081955.1"/>
    <property type="molecule type" value="Genomic_DNA"/>
</dbReference>
<evidence type="ECO:0000313" key="2">
    <source>
        <dbReference type="EMBL" id="GAA4081955.1"/>
    </source>
</evidence>
<dbReference type="InterPro" id="IPR046516">
    <property type="entry name" value="DUF6694"/>
</dbReference>
<keyword evidence="1" id="KW-0732">Signal</keyword>
<feature type="chain" id="PRO_5046257808" evidence="1">
    <location>
        <begin position="24"/>
        <end position="103"/>
    </location>
</feature>
<accession>A0ABP7W739</accession>
<dbReference type="PROSITE" id="PS51257">
    <property type="entry name" value="PROKAR_LIPOPROTEIN"/>
    <property type="match status" value="1"/>
</dbReference>
<name>A0ABP7W739_9GAMM</name>